<feature type="domain" description="GPI inositol-deacylase winged helix" evidence="1">
    <location>
        <begin position="78"/>
        <end position="157"/>
    </location>
</feature>
<reference evidence="2 3" key="1">
    <citation type="submission" date="2017-01" db="EMBL/GenBank/DDBJ databases">
        <title>Draft genome sequence of Diplodia seriata F98.1, a fungal species involved in grapevine trunk diseases.</title>
        <authorList>
            <person name="Robert-Siegwald G."/>
            <person name="Vallet J."/>
            <person name="Abou-Mansour E."/>
            <person name="Xu J."/>
            <person name="Rey P."/>
            <person name="Bertsch C."/>
            <person name="Rego C."/>
            <person name="Larignon P."/>
            <person name="Fontaine F."/>
            <person name="Lebrun M.-H."/>
        </authorList>
    </citation>
    <scope>NUCLEOTIDE SEQUENCE [LARGE SCALE GENOMIC DNA]</scope>
    <source>
        <strain evidence="2 3">F98.1</strain>
    </source>
</reference>
<gene>
    <name evidence="2" type="ORF">BK809_0000270</name>
</gene>
<evidence type="ECO:0000313" key="2">
    <source>
        <dbReference type="EMBL" id="OMP85170.1"/>
    </source>
</evidence>
<dbReference type="OrthoDB" id="5389400at2759"/>
<dbReference type="EMBL" id="MSZU01000085">
    <property type="protein sequence ID" value="OMP85170.1"/>
    <property type="molecule type" value="Genomic_DNA"/>
</dbReference>
<dbReference type="PANTHER" id="PTHR10039">
    <property type="entry name" value="AMELOGENIN"/>
    <property type="match status" value="1"/>
</dbReference>
<name>A0A1S8BCD8_9PEZI</name>
<evidence type="ECO:0000259" key="1">
    <source>
        <dbReference type="Pfam" id="PF22939"/>
    </source>
</evidence>
<evidence type="ECO:0000313" key="3">
    <source>
        <dbReference type="Proteomes" id="UP000190776"/>
    </source>
</evidence>
<protein>
    <recommendedName>
        <fullName evidence="1">GPI inositol-deacylase winged helix domain-containing protein</fullName>
    </recommendedName>
</protein>
<dbReference type="Proteomes" id="UP000190776">
    <property type="component" value="Unassembled WGS sequence"/>
</dbReference>
<dbReference type="Pfam" id="PF22939">
    <property type="entry name" value="WHD_GPIID"/>
    <property type="match status" value="1"/>
</dbReference>
<dbReference type="AlphaFoldDB" id="A0A1S8BCD8"/>
<sequence length="418" mass="46816">MDGLEDLIDLNDAVEKATIHANGMFLWARLLVEYLESDFLSDDDISAALANMVHLEGLDSLYAAIFSSLQTRRTGPARENSKRTFEWVTSSHRPLHIDELEVAISISGFKEVSQTSRIERFEESLGPASGALLELSQDRMVHFIHISVKEYLNSETGKSFIRTGADLELDMAACCLFYLSRCVPPGPLSGCSKIIPDKIAVQEKFPLIRYSLESWHQHSLQGIEVLAGKDKPISTLETSVEAFIKYLSALFFNKVAVTTWIEASWLFDVPPTVAGLSQFVRCALSEFIVPETIFNGLSHVAEHLDQLDCDLVELNQQWGQTLRGSPNEIWEPSIPALNDFSLWMNTEDAHSRKLQRPTQSGDDTTISLRSQVSSDGKELGVLRLCIPRFVGEIRFLLTVLADTCEQSIQNRTFEGDEE</sequence>
<dbReference type="InterPro" id="IPR054471">
    <property type="entry name" value="GPIID_WHD"/>
</dbReference>
<comment type="caution">
    <text evidence="2">The sequence shown here is derived from an EMBL/GenBank/DDBJ whole genome shotgun (WGS) entry which is preliminary data.</text>
</comment>
<accession>A0A1S8BCD8</accession>
<proteinExistence type="predicted"/>
<organism evidence="2 3">
    <name type="scientific">Diplodia seriata</name>
    <dbReference type="NCBI Taxonomy" id="420778"/>
    <lineage>
        <taxon>Eukaryota</taxon>
        <taxon>Fungi</taxon>
        <taxon>Dikarya</taxon>
        <taxon>Ascomycota</taxon>
        <taxon>Pezizomycotina</taxon>
        <taxon>Dothideomycetes</taxon>
        <taxon>Dothideomycetes incertae sedis</taxon>
        <taxon>Botryosphaeriales</taxon>
        <taxon>Botryosphaeriaceae</taxon>
        <taxon>Diplodia</taxon>
    </lineage>
</organism>